<dbReference type="Gene3D" id="1.20.90.10">
    <property type="entry name" value="Phospholipase A2 domain"/>
    <property type="match status" value="1"/>
</dbReference>
<dbReference type="InterPro" id="IPR036444">
    <property type="entry name" value="PLipase_A2_dom_sf"/>
</dbReference>
<evidence type="ECO:0000256" key="7">
    <source>
        <dbReference type="ARBA" id="ARBA00022525"/>
    </source>
</evidence>
<dbReference type="SMART" id="SM00085">
    <property type="entry name" value="PA2c"/>
    <property type="match status" value="1"/>
</dbReference>
<dbReference type="FunFam" id="1.20.90.10:FF:000002">
    <property type="entry name" value="Phospholipase A2 group III"/>
    <property type="match status" value="1"/>
</dbReference>
<proteinExistence type="inferred from homology"/>
<keyword evidence="14" id="KW-1015">Disulfide bond</keyword>
<gene>
    <name evidence="17" type="ORF">NPIL_77031</name>
</gene>
<evidence type="ECO:0000256" key="10">
    <source>
        <dbReference type="ARBA" id="ARBA00022837"/>
    </source>
</evidence>
<keyword evidence="13" id="KW-0865">Zymogen</keyword>
<dbReference type="GO" id="GO:0050482">
    <property type="term" value="P:arachidonate secretion"/>
    <property type="evidence" value="ECO:0007669"/>
    <property type="project" value="InterPro"/>
</dbReference>
<evidence type="ECO:0000256" key="13">
    <source>
        <dbReference type="ARBA" id="ARBA00023145"/>
    </source>
</evidence>
<keyword evidence="18" id="KW-1185">Reference proteome</keyword>
<dbReference type="GO" id="GO:0005576">
    <property type="term" value="C:extracellular region"/>
    <property type="evidence" value="ECO:0007669"/>
    <property type="project" value="UniProtKB-SubCell"/>
</dbReference>
<comment type="caution">
    <text evidence="17">The sequence shown here is derived from an EMBL/GenBank/DDBJ whole genome shotgun (WGS) entry which is preliminary data.</text>
</comment>
<dbReference type="InterPro" id="IPR033113">
    <property type="entry name" value="PLA2_histidine"/>
</dbReference>
<evidence type="ECO:0000256" key="9">
    <source>
        <dbReference type="ARBA" id="ARBA00022801"/>
    </source>
</evidence>
<keyword evidence="7" id="KW-0964">Secreted</keyword>
<protein>
    <recommendedName>
        <fullName evidence="6">Phospholipase A2</fullName>
        <ecNumber evidence="5">3.1.1.4</ecNumber>
    </recommendedName>
    <alternativeName>
        <fullName evidence="15">Phosphatidylcholine 2-acylhydrolase</fullName>
    </alternativeName>
</protein>
<sequence>MRELDQESKNARVWMFYVEPESGRMISILRNVQKNTLIDCYASGDDSLIDVIKQTVPEPNITVVDKAKMDNLIGICTYAKQNGHLYEEDGEDVWEQFGVFSSFFIYPGTKWCGAGNVSNNYDDLGPQVETDMCCRDHDHCEDNIEGRESKHGLDNNSPFTKSHCDCDNKFYDCLNLAGTRTSHRVGRLFFNFLQMQCFRQDYPVTGCKRYKG</sequence>
<dbReference type="OrthoDB" id="6512443at2759"/>
<dbReference type="Proteomes" id="UP000887013">
    <property type="component" value="Unassembled WGS sequence"/>
</dbReference>
<dbReference type="PANTHER" id="PTHR12253">
    <property type="entry name" value="RH14732P"/>
    <property type="match status" value="1"/>
</dbReference>
<keyword evidence="11" id="KW-0442">Lipid degradation</keyword>
<dbReference type="GO" id="GO:0006644">
    <property type="term" value="P:phospholipid metabolic process"/>
    <property type="evidence" value="ECO:0007669"/>
    <property type="project" value="InterPro"/>
</dbReference>
<keyword evidence="10" id="KW-0106">Calcium</keyword>
<evidence type="ECO:0000256" key="8">
    <source>
        <dbReference type="ARBA" id="ARBA00022723"/>
    </source>
</evidence>
<evidence type="ECO:0000256" key="2">
    <source>
        <dbReference type="ARBA" id="ARBA00001913"/>
    </source>
</evidence>
<organism evidence="17 18">
    <name type="scientific">Nephila pilipes</name>
    <name type="common">Giant wood spider</name>
    <name type="synonym">Nephila maculata</name>
    <dbReference type="NCBI Taxonomy" id="299642"/>
    <lineage>
        <taxon>Eukaryota</taxon>
        <taxon>Metazoa</taxon>
        <taxon>Ecdysozoa</taxon>
        <taxon>Arthropoda</taxon>
        <taxon>Chelicerata</taxon>
        <taxon>Arachnida</taxon>
        <taxon>Araneae</taxon>
        <taxon>Araneomorphae</taxon>
        <taxon>Entelegynae</taxon>
        <taxon>Araneoidea</taxon>
        <taxon>Nephilidae</taxon>
        <taxon>Nephila</taxon>
    </lineage>
</organism>
<evidence type="ECO:0000256" key="11">
    <source>
        <dbReference type="ARBA" id="ARBA00022963"/>
    </source>
</evidence>
<evidence type="ECO:0000256" key="5">
    <source>
        <dbReference type="ARBA" id="ARBA00013278"/>
    </source>
</evidence>
<dbReference type="GO" id="GO:0016042">
    <property type="term" value="P:lipid catabolic process"/>
    <property type="evidence" value="ECO:0007669"/>
    <property type="project" value="UniProtKB-KW"/>
</dbReference>
<evidence type="ECO:0000256" key="4">
    <source>
        <dbReference type="ARBA" id="ARBA00009659"/>
    </source>
</evidence>
<comment type="catalytic activity">
    <reaction evidence="1">
        <text>a 1,2-diacyl-sn-glycero-3-phosphocholine + H2O = a 1-acyl-sn-glycero-3-phosphocholine + a fatty acid + H(+)</text>
        <dbReference type="Rhea" id="RHEA:15801"/>
        <dbReference type="ChEBI" id="CHEBI:15377"/>
        <dbReference type="ChEBI" id="CHEBI:15378"/>
        <dbReference type="ChEBI" id="CHEBI:28868"/>
        <dbReference type="ChEBI" id="CHEBI:57643"/>
        <dbReference type="ChEBI" id="CHEBI:58168"/>
        <dbReference type="EC" id="3.1.1.4"/>
    </reaction>
</comment>
<dbReference type="GO" id="GO:0046872">
    <property type="term" value="F:metal ion binding"/>
    <property type="evidence" value="ECO:0007669"/>
    <property type="project" value="UniProtKB-KW"/>
</dbReference>
<evidence type="ECO:0000256" key="3">
    <source>
        <dbReference type="ARBA" id="ARBA00004613"/>
    </source>
</evidence>
<comment type="similarity">
    <text evidence="4">Belongs to the phospholipase A2 family. Group III subfamily.</text>
</comment>
<dbReference type="Pfam" id="PF05826">
    <property type="entry name" value="Phospholip_A2_2"/>
    <property type="match status" value="1"/>
</dbReference>
<dbReference type="PROSITE" id="PS00118">
    <property type="entry name" value="PA2_HIS"/>
    <property type="match status" value="1"/>
</dbReference>
<dbReference type="GO" id="GO:0004623">
    <property type="term" value="F:phospholipase A2 activity"/>
    <property type="evidence" value="ECO:0007669"/>
    <property type="project" value="UniProtKB-EC"/>
</dbReference>
<keyword evidence="8" id="KW-0479">Metal-binding</keyword>
<dbReference type="SUPFAM" id="SSF48619">
    <property type="entry name" value="Phospholipase A2, PLA2"/>
    <property type="match status" value="1"/>
</dbReference>
<dbReference type="EMBL" id="BMAW01068617">
    <property type="protein sequence ID" value="GFT65360.1"/>
    <property type="molecule type" value="Genomic_DNA"/>
</dbReference>
<accession>A0A8X6PDL6</accession>
<evidence type="ECO:0000256" key="14">
    <source>
        <dbReference type="ARBA" id="ARBA00023157"/>
    </source>
</evidence>
<evidence type="ECO:0000259" key="16">
    <source>
        <dbReference type="SMART" id="SM00085"/>
    </source>
</evidence>
<dbReference type="EC" id="3.1.1.4" evidence="5"/>
<dbReference type="AlphaFoldDB" id="A0A8X6PDL6"/>
<feature type="domain" description="Phospholipase A2-like central" evidence="16">
    <location>
        <begin position="92"/>
        <end position="208"/>
    </location>
</feature>
<evidence type="ECO:0000256" key="15">
    <source>
        <dbReference type="ARBA" id="ARBA00029903"/>
    </source>
</evidence>
<name>A0A8X6PDL6_NEPPI</name>
<evidence type="ECO:0000313" key="18">
    <source>
        <dbReference type="Proteomes" id="UP000887013"/>
    </source>
</evidence>
<evidence type="ECO:0000256" key="6">
    <source>
        <dbReference type="ARBA" id="ARBA00021721"/>
    </source>
</evidence>
<reference evidence="17" key="1">
    <citation type="submission" date="2020-08" db="EMBL/GenBank/DDBJ databases">
        <title>Multicomponent nature underlies the extraordinary mechanical properties of spider dragline silk.</title>
        <authorList>
            <person name="Kono N."/>
            <person name="Nakamura H."/>
            <person name="Mori M."/>
            <person name="Yoshida Y."/>
            <person name="Ohtoshi R."/>
            <person name="Malay A.D."/>
            <person name="Moran D.A.P."/>
            <person name="Tomita M."/>
            <person name="Numata K."/>
            <person name="Arakawa K."/>
        </authorList>
    </citation>
    <scope>NUCLEOTIDE SEQUENCE</scope>
</reference>
<dbReference type="CDD" id="cd04704">
    <property type="entry name" value="PLA2_bee_venom_like"/>
    <property type="match status" value="1"/>
</dbReference>
<dbReference type="InterPro" id="IPR016090">
    <property type="entry name" value="PLA2-like_dom"/>
</dbReference>
<evidence type="ECO:0000256" key="12">
    <source>
        <dbReference type="ARBA" id="ARBA00023098"/>
    </source>
</evidence>
<keyword evidence="9" id="KW-0378">Hydrolase</keyword>
<keyword evidence="12" id="KW-0443">Lipid metabolism</keyword>
<evidence type="ECO:0000256" key="1">
    <source>
        <dbReference type="ARBA" id="ARBA00001604"/>
    </source>
</evidence>
<evidence type="ECO:0000313" key="17">
    <source>
        <dbReference type="EMBL" id="GFT65360.1"/>
    </source>
</evidence>
<comment type="subcellular location">
    <subcellularLocation>
        <location evidence="3">Secreted</location>
    </subcellularLocation>
</comment>
<comment type="cofactor">
    <cofactor evidence="2">
        <name>Ca(2+)</name>
        <dbReference type="ChEBI" id="CHEBI:29108"/>
    </cofactor>
</comment>